<dbReference type="OrthoDB" id="4138164at2759"/>
<dbReference type="KEGG" id="cthr:CTHT_0036430"/>
<dbReference type="RefSeq" id="XP_006694071.1">
    <property type="nucleotide sequence ID" value="XM_006694008.1"/>
</dbReference>
<name>G0S7D1_CHATD</name>
<evidence type="ECO:0000313" key="1">
    <source>
        <dbReference type="EMBL" id="EGS21775.1"/>
    </source>
</evidence>
<dbReference type="Proteomes" id="UP000008066">
    <property type="component" value="Unassembled WGS sequence"/>
</dbReference>
<dbReference type="AlphaFoldDB" id="G0S7D1"/>
<dbReference type="GeneID" id="18257681"/>
<sequence length="205" mass="22862">MLPNQENWKWCSKCAVLFYTGNAPCRANNGTHDLSGSSNYFIPINENAPGQKGWRWCKKCQVLSWVGNEIGSCQADGNHDISESSEYHVLLASDDDKEGWKADMKQYRKCQGLTYMDGEKKECVGGGHHDFSESGWYVLCSNGEPRSQAEIGHNQWHWCKDHQLLCHDGNTSCAAGVVHISVGSSNYKLKVALKGPTPNIQTGWH</sequence>
<organism evidence="2">
    <name type="scientific">Chaetomium thermophilum (strain DSM 1495 / CBS 144.50 / IMI 039719)</name>
    <name type="common">Thermochaetoides thermophila</name>
    <dbReference type="NCBI Taxonomy" id="759272"/>
    <lineage>
        <taxon>Eukaryota</taxon>
        <taxon>Fungi</taxon>
        <taxon>Dikarya</taxon>
        <taxon>Ascomycota</taxon>
        <taxon>Pezizomycotina</taxon>
        <taxon>Sordariomycetes</taxon>
        <taxon>Sordariomycetidae</taxon>
        <taxon>Sordariales</taxon>
        <taxon>Chaetomiaceae</taxon>
        <taxon>Thermochaetoides</taxon>
    </lineage>
</organism>
<evidence type="ECO:0000313" key="2">
    <source>
        <dbReference type="Proteomes" id="UP000008066"/>
    </source>
</evidence>
<keyword evidence="2" id="KW-1185">Reference proteome</keyword>
<dbReference type="EMBL" id="GL988041">
    <property type="protein sequence ID" value="EGS21775.1"/>
    <property type="molecule type" value="Genomic_DNA"/>
</dbReference>
<accession>G0S7D1</accession>
<proteinExistence type="predicted"/>
<dbReference type="HOGENOM" id="CLU_1337370_0_0_1"/>
<gene>
    <name evidence="1" type="ORF">CTHT_0036430</name>
</gene>
<protein>
    <submittedName>
        <fullName evidence="1">Uncharacterized protein</fullName>
    </submittedName>
</protein>
<reference evidence="1 2" key="1">
    <citation type="journal article" date="2011" name="Cell">
        <title>Insight into structure and assembly of the nuclear pore complex by utilizing the genome of a eukaryotic thermophile.</title>
        <authorList>
            <person name="Amlacher S."/>
            <person name="Sarges P."/>
            <person name="Flemming D."/>
            <person name="van Noort V."/>
            <person name="Kunze R."/>
            <person name="Devos D.P."/>
            <person name="Arumugam M."/>
            <person name="Bork P."/>
            <person name="Hurt E."/>
        </authorList>
    </citation>
    <scope>NUCLEOTIDE SEQUENCE [LARGE SCALE GENOMIC DNA]</scope>
    <source>
        <strain evidence="2">DSM 1495 / CBS 144.50 / IMI 039719</strain>
    </source>
</reference>